<evidence type="ECO:0000259" key="4">
    <source>
        <dbReference type="PROSITE" id="PS50850"/>
    </source>
</evidence>
<dbReference type="PROSITE" id="PS50850">
    <property type="entry name" value="MFS"/>
    <property type="match status" value="1"/>
</dbReference>
<sequence length="486" mass="51137">MSAATTTIELPARTRSGILLPPSQSEHDQPFASLDFLIERPGQRFRHDGTVDDDLPVDVPTNSTSALLPPPTRRQQLMVLAASFSAVFLTIGFNQSYGVFLAYYLATGTKADGPDPFLPPSAADNKALLAFVGTLGAGLTWSGSIFVNPLMARIADPRCLTATGAGLIAGGYLMASACSQVWQLLLTQGLVYGIGSSLLYFPMLAVAPEYFDAHRGSAMGVVLSGAGLGGLTFAPLTRALLAKVGAAWTLRALGGISGVLGLAISLATPQSRSVARRPTLVNWAVARKPTFILSALAGMSQAGGNFVPLTFLPEFTVRLGYSATFGASLLAILNAVNTVSRIGFGFLADMTGRQNTLILSVLASSAVVVAFWLNAAWETSSGMWIAFVVSYGVFSGGYNSLFPTTVVDIFGTQAYASVNGFLYFVRGLGALWGSPVGGTLVEDGAETQAYVSVIWYDFALLLASSIAVILVRLFDAKDKGHFKLKA</sequence>
<reference evidence="5 6" key="1">
    <citation type="submission" date="2015-06" db="EMBL/GenBank/DDBJ databases">
        <title>Draft genome of the ant-associated black yeast Phialophora attae CBS 131958.</title>
        <authorList>
            <person name="Moreno L.F."/>
            <person name="Stielow B.J."/>
            <person name="de Hoog S."/>
            <person name="Vicente V.A."/>
            <person name="Weiss V.A."/>
            <person name="de Vries M."/>
            <person name="Cruz L.M."/>
            <person name="Souza E.M."/>
        </authorList>
    </citation>
    <scope>NUCLEOTIDE SEQUENCE [LARGE SCALE GENOMIC DNA]</scope>
    <source>
        <strain evidence="5 6">CBS 131958</strain>
    </source>
</reference>
<protein>
    <submittedName>
        <fullName evidence="5">Putative transporter ESBP6</fullName>
    </submittedName>
</protein>
<dbReference type="RefSeq" id="XP_018000857.1">
    <property type="nucleotide sequence ID" value="XM_018139483.1"/>
</dbReference>
<dbReference type="PANTHER" id="PTHR11360:SF284">
    <property type="entry name" value="EG:103B4.3 PROTEIN-RELATED"/>
    <property type="match status" value="1"/>
</dbReference>
<dbReference type="GO" id="GO:0022857">
    <property type="term" value="F:transmembrane transporter activity"/>
    <property type="evidence" value="ECO:0007669"/>
    <property type="project" value="InterPro"/>
</dbReference>
<dbReference type="Proteomes" id="UP000038010">
    <property type="component" value="Unassembled WGS sequence"/>
</dbReference>
<gene>
    <name evidence="5" type="ORF">AB675_10695</name>
</gene>
<dbReference type="AlphaFoldDB" id="A0A0N1P1L6"/>
<keyword evidence="3" id="KW-1133">Transmembrane helix</keyword>
<feature type="transmembrane region" description="Helical" evidence="3">
    <location>
        <begin position="453"/>
        <end position="474"/>
    </location>
</feature>
<organism evidence="5 6">
    <name type="scientific">Cyphellophora attinorum</name>
    <dbReference type="NCBI Taxonomy" id="1664694"/>
    <lineage>
        <taxon>Eukaryota</taxon>
        <taxon>Fungi</taxon>
        <taxon>Dikarya</taxon>
        <taxon>Ascomycota</taxon>
        <taxon>Pezizomycotina</taxon>
        <taxon>Eurotiomycetes</taxon>
        <taxon>Chaetothyriomycetidae</taxon>
        <taxon>Chaetothyriales</taxon>
        <taxon>Cyphellophoraceae</taxon>
        <taxon>Cyphellophora</taxon>
    </lineage>
</organism>
<feature type="transmembrane region" description="Helical" evidence="3">
    <location>
        <begin position="248"/>
        <end position="268"/>
    </location>
</feature>
<proteinExistence type="inferred from homology"/>
<keyword evidence="3" id="KW-0472">Membrane</keyword>
<dbReference type="InterPro" id="IPR050327">
    <property type="entry name" value="Proton-linked_MCT"/>
</dbReference>
<feature type="transmembrane region" description="Helical" evidence="3">
    <location>
        <begin position="357"/>
        <end position="377"/>
    </location>
</feature>
<evidence type="ECO:0000313" key="6">
    <source>
        <dbReference type="Proteomes" id="UP000038010"/>
    </source>
</evidence>
<keyword evidence="6" id="KW-1185">Reference proteome</keyword>
<dbReference type="GO" id="GO:0016020">
    <property type="term" value="C:membrane"/>
    <property type="evidence" value="ECO:0007669"/>
    <property type="project" value="UniProtKB-SubCell"/>
</dbReference>
<feature type="transmembrane region" description="Helical" evidence="3">
    <location>
        <begin position="189"/>
        <end position="206"/>
    </location>
</feature>
<evidence type="ECO:0000256" key="1">
    <source>
        <dbReference type="ARBA" id="ARBA00004141"/>
    </source>
</evidence>
<dbReference type="SUPFAM" id="SSF103473">
    <property type="entry name" value="MFS general substrate transporter"/>
    <property type="match status" value="1"/>
</dbReference>
<evidence type="ECO:0000313" key="5">
    <source>
        <dbReference type="EMBL" id="KPI40894.1"/>
    </source>
</evidence>
<dbReference type="Gene3D" id="1.20.1250.20">
    <property type="entry name" value="MFS general substrate transporter like domains"/>
    <property type="match status" value="2"/>
</dbReference>
<feature type="transmembrane region" description="Helical" evidence="3">
    <location>
        <begin position="383"/>
        <end position="402"/>
    </location>
</feature>
<dbReference type="InterPro" id="IPR036259">
    <property type="entry name" value="MFS_trans_sf"/>
</dbReference>
<feature type="transmembrane region" description="Helical" evidence="3">
    <location>
        <begin position="77"/>
        <end position="106"/>
    </location>
</feature>
<dbReference type="GeneID" id="28731363"/>
<feature type="transmembrane region" description="Helical" evidence="3">
    <location>
        <begin position="126"/>
        <end position="147"/>
    </location>
</feature>
<accession>A0A0N1P1L6</accession>
<dbReference type="PANTHER" id="PTHR11360">
    <property type="entry name" value="MONOCARBOXYLATE TRANSPORTER"/>
    <property type="match status" value="1"/>
</dbReference>
<feature type="transmembrane region" description="Helical" evidence="3">
    <location>
        <begin position="414"/>
        <end position="433"/>
    </location>
</feature>
<evidence type="ECO:0000256" key="3">
    <source>
        <dbReference type="SAM" id="Phobius"/>
    </source>
</evidence>
<evidence type="ECO:0000256" key="2">
    <source>
        <dbReference type="ARBA" id="ARBA00006727"/>
    </source>
</evidence>
<dbReference type="OrthoDB" id="6499973at2759"/>
<comment type="subcellular location">
    <subcellularLocation>
        <location evidence="1">Membrane</location>
        <topology evidence="1">Multi-pass membrane protein</topology>
    </subcellularLocation>
</comment>
<keyword evidence="3" id="KW-0812">Transmembrane</keyword>
<feature type="transmembrane region" description="Helical" evidence="3">
    <location>
        <begin position="159"/>
        <end position="183"/>
    </location>
</feature>
<feature type="transmembrane region" description="Helical" evidence="3">
    <location>
        <begin position="218"/>
        <end position="236"/>
    </location>
</feature>
<comment type="similarity">
    <text evidence="2">Belongs to the major facilitator superfamily. Monocarboxylate porter (TC 2.A.1.13) family.</text>
</comment>
<dbReference type="EMBL" id="LFJN01000011">
    <property type="protein sequence ID" value="KPI40894.1"/>
    <property type="molecule type" value="Genomic_DNA"/>
</dbReference>
<dbReference type="InterPro" id="IPR020846">
    <property type="entry name" value="MFS_dom"/>
</dbReference>
<comment type="caution">
    <text evidence="5">The sequence shown here is derived from an EMBL/GenBank/DDBJ whole genome shotgun (WGS) entry which is preliminary data.</text>
</comment>
<dbReference type="InterPro" id="IPR011701">
    <property type="entry name" value="MFS"/>
</dbReference>
<feature type="transmembrane region" description="Helical" evidence="3">
    <location>
        <begin position="319"/>
        <end position="336"/>
    </location>
</feature>
<name>A0A0N1P1L6_9EURO</name>
<dbReference type="VEuPathDB" id="FungiDB:AB675_10695"/>
<dbReference type="Pfam" id="PF07690">
    <property type="entry name" value="MFS_1"/>
    <property type="match status" value="1"/>
</dbReference>
<feature type="domain" description="Major facilitator superfamily (MFS) profile" evidence="4">
    <location>
        <begin position="290"/>
        <end position="486"/>
    </location>
</feature>